<evidence type="ECO:0000313" key="3">
    <source>
        <dbReference type="Proteomes" id="UP001243212"/>
    </source>
</evidence>
<evidence type="ECO:0000313" key="2">
    <source>
        <dbReference type="EMBL" id="MDP9806760.1"/>
    </source>
</evidence>
<dbReference type="Proteomes" id="UP001243212">
    <property type="component" value="Unassembled WGS sequence"/>
</dbReference>
<keyword evidence="3" id="KW-1185">Reference proteome</keyword>
<name>A0ABT9NHT1_9ACTO</name>
<evidence type="ECO:0000256" key="1">
    <source>
        <dbReference type="SAM" id="MobiDB-lite"/>
    </source>
</evidence>
<accession>A0ABT9NHT1</accession>
<gene>
    <name evidence="2" type="ORF">J2S70_001342</name>
</gene>
<organism evidence="2 3">
    <name type="scientific">Trueperella bonasi</name>
    <dbReference type="NCBI Taxonomy" id="312286"/>
    <lineage>
        <taxon>Bacteria</taxon>
        <taxon>Bacillati</taxon>
        <taxon>Actinomycetota</taxon>
        <taxon>Actinomycetes</taxon>
        <taxon>Actinomycetales</taxon>
        <taxon>Actinomycetaceae</taxon>
        <taxon>Trueperella</taxon>
    </lineage>
</organism>
<protein>
    <submittedName>
        <fullName evidence="2">Uncharacterized protein</fullName>
    </submittedName>
</protein>
<dbReference type="RefSeq" id="WP_307682965.1">
    <property type="nucleotide sequence ID" value="NZ_JAUSQX010000001.1"/>
</dbReference>
<comment type="caution">
    <text evidence="2">The sequence shown here is derived from an EMBL/GenBank/DDBJ whole genome shotgun (WGS) entry which is preliminary data.</text>
</comment>
<feature type="region of interest" description="Disordered" evidence="1">
    <location>
        <begin position="55"/>
        <end position="75"/>
    </location>
</feature>
<reference evidence="2 3" key="1">
    <citation type="submission" date="2023-07" db="EMBL/GenBank/DDBJ databases">
        <title>Sequencing the genomes of 1000 actinobacteria strains.</title>
        <authorList>
            <person name="Klenk H.-P."/>
        </authorList>
    </citation>
    <scope>NUCLEOTIDE SEQUENCE [LARGE SCALE GENOMIC DNA]</scope>
    <source>
        <strain evidence="2 3">DSM 17163</strain>
    </source>
</reference>
<proteinExistence type="predicted"/>
<dbReference type="EMBL" id="JAUSQX010000001">
    <property type="protein sequence ID" value="MDP9806760.1"/>
    <property type="molecule type" value="Genomic_DNA"/>
</dbReference>
<sequence>MEWNSKSTMCGPAGKNMCAPRVTDEFTWAKLTLLRGPKTRGSAPKLVNRLGGIGIPAVGGPEGAEQRVGDGNVGP</sequence>